<dbReference type="Gene3D" id="2.50.20.10">
    <property type="entry name" value="Lipoprotein localisation LolA/LolB/LppX"/>
    <property type="match status" value="1"/>
</dbReference>
<dbReference type="AlphaFoldDB" id="A0A2N3KW34"/>
<evidence type="ECO:0000313" key="2">
    <source>
        <dbReference type="EMBL" id="PKR54700.1"/>
    </source>
</evidence>
<dbReference type="InterPro" id="IPR004564">
    <property type="entry name" value="OM_lipoprot_carrier_LolA-like"/>
</dbReference>
<protein>
    <submittedName>
        <fullName evidence="2">Cell envelope biogenesis protein LolA</fullName>
    </submittedName>
</protein>
<dbReference type="PANTHER" id="PTHR35869">
    <property type="entry name" value="OUTER-MEMBRANE LIPOPROTEIN CARRIER PROTEIN"/>
    <property type="match status" value="1"/>
</dbReference>
<sequence length="236" mass="25808">MGLNLRFATTARKLASAVRPLAVTTLLAGAAITGLPFAGTGMLAPASAQAADSVTLTSDQQQDVSRIEDYLNGITTLKADFVQISSDGGAAKGELYMQRPGKMRFEYAPPSQILLVATGHDFIYYDKEINAPTYFDIDETPAGLILADNVSLSRDVKIIDFRRTAETIRIKLIRKSDPGAGNVTLVFQDNPMQLRQWVVEDATGIETTVTLFNAEEGMKLDQSLFEFKRIWIGRGN</sequence>
<dbReference type="InterPro" id="IPR029046">
    <property type="entry name" value="LolA/LolB/LppX"/>
</dbReference>
<gene>
    <name evidence="2" type="ORF">COO20_08090</name>
</gene>
<dbReference type="RefSeq" id="WP_101265367.1">
    <property type="nucleotide sequence ID" value="NZ_NWTK01000004.1"/>
</dbReference>
<evidence type="ECO:0000313" key="3">
    <source>
        <dbReference type="Proteomes" id="UP000233597"/>
    </source>
</evidence>
<dbReference type="PANTHER" id="PTHR35869:SF1">
    <property type="entry name" value="OUTER-MEMBRANE LIPOPROTEIN CARRIER PROTEIN"/>
    <property type="match status" value="1"/>
</dbReference>
<dbReference type="Proteomes" id="UP000233597">
    <property type="component" value="Unassembled WGS sequence"/>
</dbReference>
<accession>A0A2N3KW34</accession>
<dbReference type="SUPFAM" id="SSF89392">
    <property type="entry name" value="Prokaryotic lipoproteins and lipoprotein localization factors"/>
    <property type="match status" value="1"/>
</dbReference>
<dbReference type="EMBL" id="NWTK01000004">
    <property type="protein sequence ID" value="PKR54700.1"/>
    <property type="molecule type" value="Genomic_DNA"/>
</dbReference>
<evidence type="ECO:0000256" key="1">
    <source>
        <dbReference type="ARBA" id="ARBA00022729"/>
    </source>
</evidence>
<organism evidence="2 3">
    <name type="scientific">Thalassospira marina</name>
    <dbReference type="NCBI Taxonomy" id="2048283"/>
    <lineage>
        <taxon>Bacteria</taxon>
        <taxon>Pseudomonadati</taxon>
        <taxon>Pseudomonadota</taxon>
        <taxon>Alphaproteobacteria</taxon>
        <taxon>Rhodospirillales</taxon>
        <taxon>Thalassospiraceae</taxon>
        <taxon>Thalassospira</taxon>
    </lineage>
</organism>
<comment type="caution">
    <text evidence="2">The sequence shown here is derived from an EMBL/GenBank/DDBJ whole genome shotgun (WGS) entry which is preliminary data.</text>
</comment>
<dbReference type="OrthoDB" id="9800501at2"/>
<dbReference type="Pfam" id="PF03548">
    <property type="entry name" value="LolA"/>
    <property type="match status" value="1"/>
</dbReference>
<proteinExistence type="predicted"/>
<name>A0A2N3KW34_9PROT</name>
<reference evidence="2 3" key="1">
    <citation type="submission" date="2017-09" db="EMBL/GenBank/DDBJ databases">
        <title>Biodiversity and function of Thalassospira species in the particle-attached aromatic-hydrocarbon-degrading consortia from the surface seawater of the South China Sea.</title>
        <authorList>
            <person name="Dong C."/>
            <person name="Liu R."/>
            <person name="Shao Z."/>
        </authorList>
    </citation>
    <scope>NUCLEOTIDE SEQUENCE [LARGE SCALE GENOMIC DNA]</scope>
    <source>
        <strain evidence="2 3">CSC1P2</strain>
    </source>
</reference>
<keyword evidence="1" id="KW-0732">Signal</keyword>
<dbReference type="CDD" id="cd16325">
    <property type="entry name" value="LolA"/>
    <property type="match status" value="1"/>
</dbReference>